<dbReference type="AlphaFoldDB" id="A0A2S7IH69"/>
<dbReference type="PANTHER" id="PTHR30547">
    <property type="entry name" value="UNCHARACTERIZED PROTEIN YHCG-RELATED"/>
    <property type="match status" value="1"/>
</dbReference>
<dbReference type="GO" id="GO:0003676">
    <property type="term" value="F:nucleic acid binding"/>
    <property type="evidence" value="ECO:0007669"/>
    <property type="project" value="InterPro"/>
</dbReference>
<name>A0A2S7IH69_9BACT</name>
<keyword evidence="4" id="KW-1185">Reference proteome</keyword>
<dbReference type="PANTHER" id="PTHR30547:SF5">
    <property type="entry name" value="NUCLEASE YHCG-RELATED"/>
    <property type="match status" value="1"/>
</dbReference>
<evidence type="ECO:0000313" key="4">
    <source>
        <dbReference type="Proteomes" id="UP000239590"/>
    </source>
</evidence>
<evidence type="ECO:0000259" key="2">
    <source>
        <dbReference type="Pfam" id="PF17761"/>
    </source>
</evidence>
<dbReference type="Proteomes" id="UP000239590">
    <property type="component" value="Unassembled WGS sequence"/>
</dbReference>
<dbReference type="InterPro" id="IPR011856">
    <property type="entry name" value="tRNA_endonuc-like_dom_sf"/>
</dbReference>
<reference evidence="4" key="1">
    <citation type="submission" date="2018-02" db="EMBL/GenBank/DDBJ databases">
        <title>Genome sequencing of Solimonas sp. HR-BB.</title>
        <authorList>
            <person name="Lee Y."/>
            <person name="Jeon C.O."/>
        </authorList>
    </citation>
    <scope>NUCLEOTIDE SEQUENCE [LARGE SCALE GENOMIC DNA]</scope>
    <source>
        <strain evidence="4">HR-U</strain>
    </source>
</reference>
<feature type="domain" description="YhcG PDDEXK nuclease" evidence="1">
    <location>
        <begin position="166"/>
        <end position="313"/>
    </location>
</feature>
<sequence length="336" mass="39338">MTNVEPQFQHITRLIGEARQRAFLAVNHELVQLYWQIGQYVSQQVSSKSWGKSVVKELAEYILQTEPQLSGFSSQNIWRMKQFYETYQTYPQLTSLLSEVSWTNHLLILPCSSPEEREFYLRLAARERYSKRELSRQITSSYYERVMLGTQKLAPVVRELPQSLTDSLKDTYVLEFLQLPELHLEGELRKRISQNITRFLLEFGRDFAFIGEEYPLQVGDQDFRIDLLFYNRTMNCLVAIELKVERFKPEHLGQLNFYLEALDRDVRKPHENPSIGILLCKGKNDTVVEYALNRSLSPTLVADYQTKLPDKRLLQAKWQEILDTLTEEADGENSVV</sequence>
<dbReference type="InterPro" id="IPR009362">
    <property type="entry name" value="YhcG_C"/>
</dbReference>
<protein>
    <submittedName>
        <fullName evidence="3">DUF1016 domain-containing protein</fullName>
    </submittedName>
</protein>
<dbReference type="EMBL" id="PTRA01000005">
    <property type="protein sequence ID" value="PQA55053.1"/>
    <property type="molecule type" value="Genomic_DNA"/>
</dbReference>
<dbReference type="InterPro" id="IPR053148">
    <property type="entry name" value="PD-DEXK-like_domain"/>
</dbReference>
<dbReference type="OrthoDB" id="9801263at2"/>
<evidence type="ECO:0000259" key="1">
    <source>
        <dbReference type="Pfam" id="PF06250"/>
    </source>
</evidence>
<feature type="domain" description="YhcG N-terminal" evidence="2">
    <location>
        <begin position="11"/>
        <end position="145"/>
    </location>
</feature>
<comment type="caution">
    <text evidence="3">The sequence shown here is derived from an EMBL/GenBank/DDBJ whole genome shotgun (WGS) entry which is preliminary data.</text>
</comment>
<dbReference type="Gene3D" id="3.40.1350.10">
    <property type="match status" value="1"/>
</dbReference>
<dbReference type="Pfam" id="PF17761">
    <property type="entry name" value="DUF1016_N"/>
    <property type="match status" value="1"/>
</dbReference>
<dbReference type="Pfam" id="PF06250">
    <property type="entry name" value="YhcG_C"/>
    <property type="match status" value="1"/>
</dbReference>
<dbReference type="InterPro" id="IPR041527">
    <property type="entry name" value="YhcG_N"/>
</dbReference>
<gene>
    <name evidence="3" type="ORF">C5O19_21145</name>
</gene>
<evidence type="ECO:0000313" key="3">
    <source>
        <dbReference type="EMBL" id="PQA55053.1"/>
    </source>
</evidence>
<proteinExistence type="predicted"/>
<accession>A0A2S7IH69</accession>
<organism evidence="3 4">
    <name type="scientific">Siphonobacter curvatus</name>
    <dbReference type="NCBI Taxonomy" id="2094562"/>
    <lineage>
        <taxon>Bacteria</taxon>
        <taxon>Pseudomonadati</taxon>
        <taxon>Bacteroidota</taxon>
        <taxon>Cytophagia</taxon>
        <taxon>Cytophagales</taxon>
        <taxon>Cytophagaceae</taxon>
        <taxon>Siphonobacter</taxon>
    </lineage>
</organism>
<dbReference type="RefSeq" id="WP_104715372.1">
    <property type="nucleotide sequence ID" value="NZ_PTRA01000005.1"/>
</dbReference>